<feature type="domain" description="Gamma tubulin complex component protein N-terminal" evidence="7">
    <location>
        <begin position="55"/>
        <end position="395"/>
    </location>
</feature>
<dbReference type="InterPro" id="IPR007259">
    <property type="entry name" value="GCP"/>
</dbReference>
<dbReference type="OrthoDB" id="2192946at2759"/>
<evidence type="ECO:0000259" key="6">
    <source>
        <dbReference type="Pfam" id="PF04130"/>
    </source>
</evidence>
<evidence type="ECO:0000256" key="5">
    <source>
        <dbReference type="RuleBase" id="RU363050"/>
    </source>
</evidence>
<evidence type="ECO:0000256" key="3">
    <source>
        <dbReference type="ARBA" id="ARBA00022701"/>
    </source>
</evidence>
<dbReference type="EMBL" id="JAEUBF010000905">
    <property type="protein sequence ID" value="KAH3674198.1"/>
    <property type="molecule type" value="Genomic_DNA"/>
</dbReference>
<dbReference type="PANTHER" id="PTHR19302">
    <property type="entry name" value="GAMMA TUBULIN COMPLEX PROTEIN"/>
    <property type="match status" value="1"/>
</dbReference>
<dbReference type="GO" id="GO:0000930">
    <property type="term" value="C:gamma-tubulin complex"/>
    <property type="evidence" value="ECO:0007669"/>
    <property type="project" value="TreeGrafter"/>
</dbReference>
<reference evidence="8" key="2">
    <citation type="submission" date="2021-01" db="EMBL/GenBank/DDBJ databases">
        <authorList>
            <person name="Schikora-Tamarit M.A."/>
        </authorList>
    </citation>
    <scope>NUCLEOTIDE SEQUENCE</scope>
    <source>
        <strain evidence="8">CBS6341</strain>
    </source>
</reference>
<reference evidence="8" key="1">
    <citation type="journal article" date="2021" name="Open Biol.">
        <title>Shared evolutionary footprints suggest mitochondrial oxidative damage underlies multiple complex I losses in fungi.</title>
        <authorList>
            <person name="Schikora-Tamarit M.A."/>
            <person name="Marcet-Houben M."/>
            <person name="Nosek J."/>
            <person name="Gabaldon T."/>
        </authorList>
    </citation>
    <scope>NUCLEOTIDE SEQUENCE</scope>
    <source>
        <strain evidence="8">CBS6341</strain>
    </source>
</reference>
<dbReference type="GO" id="GO:0000922">
    <property type="term" value="C:spindle pole"/>
    <property type="evidence" value="ECO:0007669"/>
    <property type="project" value="InterPro"/>
</dbReference>
<protein>
    <recommendedName>
        <fullName evidence="5">Spindle pole body component</fullName>
    </recommendedName>
</protein>
<proteinExistence type="inferred from homology"/>
<gene>
    <name evidence="8" type="ORF">WICMUC_003440</name>
</gene>
<evidence type="ECO:0000313" key="9">
    <source>
        <dbReference type="Proteomes" id="UP000769528"/>
    </source>
</evidence>
<comment type="subcellular location">
    <subcellularLocation>
        <location evidence="5">Cytoplasm</location>
        <location evidence="5">Cytoskeleton</location>
        <location evidence="5">Microtubule organizing center</location>
    </subcellularLocation>
</comment>
<evidence type="ECO:0000313" key="8">
    <source>
        <dbReference type="EMBL" id="KAH3674198.1"/>
    </source>
</evidence>
<comment type="caution">
    <text evidence="8">The sequence shown here is derived from an EMBL/GenBank/DDBJ whole genome shotgun (WGS) entry which is preliminary data.</text>
</comment>
<organism evidence="8 9">
    <name type="scientific">Wickerhamomyces mucosus</name>
    <dbReference type="NCBI Taxonomy" id="1378264"/>
    <lineage>
        <taxon>Eukaryota</taxon>
        <taxon>Fungi</taxon>
        <taxon>Dikarya</taxon>
        <taxon>Ascomycota</taxon>
        <taxon>Saccharomycotina</taxon>
        <taxon>Saccharomycetes</taxon>
        <taxon>Phaffomycetales</taxon>
        <taxon>Wickerhamomycetaceae</taxon>
        <taxon>Wickerhamomyces</taxon>
    </lineage>
</organism>
<dbReference type="GO" id="GO:0031122">
    <property type="term" value="P:cytoplasmic microtubule organization"/>
    <property type="evidence" value="ECO:0007669"/>
    <property type="project" value="TreeGrafter"/>
</dbReference>
<dbReference type="InterPro" id="IPR041470">
    <property type="entry name" value="GCP_N"/>
</dbReference>
<dbReference type="GO" id="GO:0000278">
    <property type="term" value="P:mitotic cell cycle"/>
    <property type="evidence" value="ECO:0007669"/>
    <property type="project" value="TreeGrafter"/>
</dbReference>
<accession>A0A9P8PL82</accession>
<name>A0A9P8PL82_9ASCO</name>
<dbReference type="GO" id="GO:0051011">
    <property type="term" value="F:microtubule minus-end binding"/>
    <property type="evidence" value="ECO:0007669"/>
    <property type="project" value="TreeGrafter"/>
</dbReference>
<dbReference type="GO" id="GO:0005874">
    <property type="term" value="C:microtubule"/>
    <property type="evidence" value="ECO:0007669"/>
    <property type="project" value="UniProtKB-KW"/>
</dbReference>
<dbReference type="GO" id="GO:0051321">
    <property type="term" value="P:meiotic cell cycle"/>
    <property type="evidence" value="ECO:0007669"/>
    <property type="project" value="TreeGrafter"/>
</dbReference>
<dbReference type="GO" id="GO:0007020">
    <property type="term" value="P:microtubule nucleation"/>
    <property type="evidence" value="ECO:0007669"/>
    <property type="project" value="InterPro"/>
</dbReference>
<keyword evidence="4 5" id="KW-0206">Cytoskeleton</keyword>
<dbReference type="Gene3D" id="1.20.120.1900">
    <property type="entry name" value="Gamma-tubulin complex, C-terminal domain"/>
    <property type="match status" value="1"/>
</dbReference>
<evidence type="ECO:0000256" key="1">
    <source>
        <dbReference type="ARBA" id="ARBA00010337"/>
    </source>
</evidence>
<keyword evidence="9" id="KW-1185">Reference proteome</keyword>
<keyword evidence="2 5" id="KW-0963">Cytoplasm</keyword>
<feature type="domain" description="Gamma tubulin complex component C-terminal" evidence="6">
    <location>
        <begin position="405"/>
        <end position="757"/>
    </location>
</feature>
<dbReference type="GO" id="GO:0051225">
    <property type="term" value="P:spindle assembly"/>
    <property type="evidence" value="ECO:0007669"/>
    <property type="project" value="TreeGrafter"/>
</dbReference>
<evidence type="ECO:0000256" key="2">
    <source>
        <dbReference type="ARBA" id="ARBA00022490"/>
    </source>
</evidence>
<dbReference type="AlphaFoldDB" id="A0A9P8PL82"/>
<dbReference type="Proteomes" id="UP000769528">
    <property type="component" value="Unassembled WGS sequence"/>
</dbReference>
<evidence type="ECO:0000256" key="4">
    <source>
        <dbReference type="ARBA" id="ARBA00023212"/>
    </source>
</evidence>
<dbReference type="InterPro" id="IPR040457">
    <property type="entry name" value="GCP_C"/>
</dbReference>
<dbReference type="Pfam" id="PF17681">
    <property type="entry name" value="GCP_N_terminal"/>
    <property type="match status" value="1"/>
</dbReference>
<dbReference type="GO" id="GO:0043015">
    <property type="term" value="F:gamma-tubulin binding"/>
    <property type="evidence" value="ECO:0007669"/>
    <property type="project" value="InterPro"/>
</dbReference>
<keyword evidence="3 5" id="KW-0493">Microtubule</keyword>
<dbReference type="PANTHER" id="PTHR19302:SF13">
    <property type="entry name" value="GAMMA-TUBULIN COMPLEX COMPONENT 2"/>
    <property type="match status" value="1"/>
</dbReference>
<evidence type="ECO:0000259" key="7">
    <source>
        <dbReference type="Pfam" id="PF17681"/>
    </source>
</evidence>
<dbReference type="GO" id="GO:0044732">
    <property type="term" value="C:mitotic spindle pole body"/>
    <property type="evidence" value="ECO:0007669"/>
    <property type="project" value="TreeGrafter"/>
</dbReference>
<dbReference type="InterPro" id="IPR042241">
    <property type="entry name" value="GCP_C_sf"/>
</dbReference>
<sequence>MEMNGSKDTILLLEEGAQLSSRLTNFQPLCSDFQKVKPYPLADIKDIRIQEGLIIKDLLYVLLGFEGSYVRYSEKYDPNVGNLRFQGPDYRINKHLDSSLKEVTKRMVFLSKMLSALVYFTEIYNTEVYGQVVQSLVYEIRQFLKEYILFLDGIEQQFKFDRNFSLRQFEQNIKYKYSYKIELLYEIIQTIYEVNDLRRQEQADSQSQFNNFITNMKNDLKAHMPIDILTDTSNYNVAKGGLVLRIVQDIIDSNNGDPRALEFLSHILNNISSSYLITLNNWITKGELNDNSNNEFFITTNLSNNVQINGINSEQYWNSKFVIKIDGIPKQFLDKDIQLKVLLAGKYLNIVQEAGVVLSPFIGRSVTSLNDNNLHLVIEEAFTIANKYIIDLFLKGYKLESIISSLNYHFLLNNANRFQEFLISNLNDFKKRYDQISTSKLKRNFKKVFETDFNDDIVLDLLNVQIEKESIYDSLIEITRQEAVDANIALSSKNLEALKELISKTIEVHQSHESDQDKNNESYTSINYFNLDIILPFPINLVASRTIIIQYQFLFRHLINLQYTDKLINESWIEINKNKIWNYKKFEKPILKWILRSRSLHDRMKDFFRIYTGYLYNDIIDTNTKNLKFDKITNFEDFEIKLNNSLISNLKSAILTNEQLIIIFSKILQIINGYCKFLNSLRKVLILLDYELFNKYNERLKDEFNVIKNKERLEKLNLYLNEYLDSFTQHINGFMRTLNEFGEVETSDFKLLSTRLEGSFPAK</sequence>
<dbReference type="Pfam" id="PF04130">
    <property type="entry name" value="GCP_C_terminal"/>
    <property type="match status" value="1"/>
</dbReference>
<comment type="similarity">
    <text evidence="1 5">Belongs to the TUBGCP family.</text>
</comment>